<gene>
    <name evidence="3" type="ORF">H8B21_08705</name>
</gene>
<comment type="caution">
    <text evidence="3">The sequence shown here is derived from an EMBL/GenBank/DDBJ whole genome shotgun (WGS) entry which is preliminary data.</text>
</comment>
<dbReference type="RefSeq" id="WP_190313389.1">
    <property type="nucleotide sequence ID" value="NZ_JACNYL010000002.1"/>
</dbReference>
<feature type="domain" description="Glycosyl transferase family 1" evidence="1">
    <location>
        <begin position="171"/>
        <end position="348"/>
    </location>
</feature>
<dbReference type="InterPro" id="IPR028098">
    <property type="entry name" value="Glyco_trans_4-like_N"/>
</dbReference>
<evidence type="ECO:0000313" key="4">
    <source>
        <dbReference type="Proteomes" id="UP000651112"/>
    </source>
</evidence>
<dbReference type="PANTHER" id="PTHR12526:SF572">
    <property type="entry name" value="BLL5144 PROTEIN"/>
    <property type="match status" value="1"/>
</dbReference>
<keyword evidence="4" id="KW-1185">Reference proteome</keyword>
<dbReference type="CDD" id="cd03822">
    <property type="entry name" value="GT4_mannosyltransferase-like"/>
    <property type="match status" value="1"/>
</dbReference>
<dbReference type="Proteomes" id="UP000651112">
    <property type="component" value="Unassembled WGS sequence"/>
</dbReference>
<dbReference type="Gene3D" id="3.40.50.2000">
    <property type="entry name" value="Glycogen Phosphorylase B"/>
    <property type="match status" value="2"/>
</dbReference>
<dbReference type="Pfam" id="PF13439">
    <property type="entry name" value="Glyco_transf_4"/>
    <property type="match status" value="1"/>
</dbReference>
<dbReference type="EMBL" id="JACNYL010000002">
    <property type="protein sequence ID" value="MBD1421643.1"/>
    <property type="molecule type" value="Genomic_DNA"/>
</dbReference>
<dbReference type="PANTHER" id="PTHR12526">
    <property type="entry name" value="GLYCOSYLTRANSFERASE"/>
    <property type="match status" value="1"/>
</dbReference>
<dbReference type="InterPro" id="IPR001296">
    <property type="entry name" value="Glyco_trans_1"/>
</dbReference>
<accession>A0ABR7XR75</accession>
<dbReference type="SUPFAM" id="SSF53756">
    <property type="entry name" value="UDP-Glycosyltransferase/glycogen phosphorylase"/>
    <property type="match status" value="1"/>
</dbReference>
<evidence type="ECO:0000259" key="2">
    <source>
        <dbReference type="Pfam" id="PF13439"/>
    </source>
</evidence>
<evidence type="ECO:0000313" key="3">
    <source>
        <dbReference type="EMBL" id="MBD1421643.1"/>
    </source>
</evidence>
<evidence type="ECO:0000259" key="1">
    <source>
        <dbReference type="Pfam" id="PF00534"/>
    </source>
</evidence>
<dbReference type="Pfam" id="PF00534">
    <property type="entry name" value="Glycos_transf_1"/>
    <property type="match status" value="1"/>
</dbReference>
<sequence length="402" mass="45131">MKIAIIGTYPPRQCGIATFTHDTYKSLLQTGACYPSVVSIADGSESSFPSEVKHVILRDQLNSYIEAARFINNTFDICIIQHEYGIFGGEAGSHILTLAQQLDIPIVCNFHTVLKEPSKEEKKTLQQLARVSQQITVMTQYAIKMLKQIYEIPGDKIAHIPHGVPTFDYQQEKAKRALGLTDKKIMLSFGFLGKNKGFETAIEAVSHVKDQDFQYIILGTTHPNVLKESGESYREQLQQKAEELGIGSKINFINCFASEDLLVQYLSACDIYVTPYPNEQQISSGTLSFALGAGAAVISTPYWYAKDLLAHKRGLLFDFRDSQGLSKIINQLLDNPDLLRFYRKNAAQYGKKMSWSTIGFRQLVLLQEILDKQTETQPSVTFSDLPEKLSAMLTTTQKKLSY</sequence>
<proteinExistence type="predicted"/>
<feature type="domain" description="Glycosyltransferase subfamily 4-like N-terminal" evidence="2">
    <location>
        <begin position="92"/>
        <end position="166"/>
    </location>
</feature>
<organism evidence="3 4">
    <name type="scientific">Sphingobacterium chuzhouense</name>
    <dbReference type="NCBI Taxonomy" id="1742264"/>
    <lineage>
        <taxon>Bacteria</taxon>
        <taxon>Pseudomonadati</taxon>
        <taxon>Bacteroidota</taxon>
        <taxon>Sphingobacteriia</taxon>
        <taxon>Sphingobacteriales</taxon>
        <taxon>Sphingobacteriaceae</taxon>
        <taxon>Sphingobacterium</taxon>
    </lineage>
</organism>
<name>A0ABR7XR75_9SPHI</name>
<protein>
    <submittedName>
        <fullName evidence="3">Glycosyltransferase family 4 protein</fullName>
    </submittedName>
</protein>
<reference evidence="3 4" key="1">
    <citation type="submission" date="2020-08" db="EMBL/GenBank/DDBJ databases">
        <title>Sphingobacterium sp. DN00404 isolated from aquaculture water.</title>
        <authorList>
            <person name="Zhang M."/>
        </authorList>
    </citation>
    <scope>NUCLEOTIDE SEQUENCE [LARGE SCALE GENOMIC DNA]</scope>
    <source>
        <strain evidence="3 4">KCTC 42746</strain>
    </source>
</reference>